<name>A0A2M9R5F1_9FLAO</name>
<sequence>MKKIIQIITNPRPSNSLYHIVLLGFRVLLSVEMIYAHGLKKLGIGVAEAEQVPNPLHFPEAINNALAVSANILFPILVILGIFTRLAVLPILALTLTGYFVLHFHDAPLVKDTPFMYSLSYLVILFLGAGRYSLDHYLFKKFSR</sequence>
<evidence type="ECO:0000256" key="1">
    <source>
        <dbReference type="ARBA" id="ARBA00004651"/>
    </source>
</evidence>
<gene>
    <name evidence="8" type="ORF">CDL10_05630</name>
</gene>
<dbReference type="Pfam" id="PF07681">
    <property type="entry name" value="DoxX"/>
    <property type="match status" value="1"/>
</dbReference>
<evidence type="ECO:0000256" key="6">
    <source>
        <dbReference type="ARBA" id="ARBA00023136"/>
    </source>
</evidence>
<dbReference type="AlphaFoldDB" id="A0A2M9R5F1"/>
<dbReference type="EMBL" id="NIPO01000001">
    <property type="protein sequence ID" value="PJR04062.1"/>
    <property type="molecule type" value="Genomic_DNA"/>
</dbReference>
<keyword evidence="4 7" id="KW-0812">Transmembrane</keyword>
<dbReference type="PANTHER" id="PTHR33452:SF1">
    <property type="entry name" value="INNER MEMBRANE PROTEIN YPHA-RELATED"/>
    <property type="match status" value="1"/>
</dbReference>
<evidence type="ECO:0000256" key="3">
    <source>
        <dbReference type="ARBA" id="ARBA00022475"/>
    </source>
</evidence>
<comment type="caution">
    <text evidence="8">The sequence shown here is derived from an EMBL/GenBank/DDBJ whole genome shotgun (WGS) entry which is preliminary data.</text>
</comment>
<keyword evidence="3" id="KW-1003">Cell membrane</keyword>
<dbReference type="InterPro" id="IPR032808">
    <property type="entry name" value="DoxX"/>
</dbReference>
<proteinExistence type="inferred from homology"/>
<organism evidence="8 9">
    <name type="scientific">Avrilella dinanensis</name>
    <dbReference type="NCBI Taxonomy" id="2008672"/>
    <lineage>
        <taxon>Bacteria</taxon>
        <taxon>Pseudomonadati</taxon>
        <taxon>Bacteroidota</taxon>
        <taxon>Flavobacteriia</taxon>
        <taxon>Flavobacteriales</taxon>
        <taxon>Flavobacteriaceae</taxon>
        <taxon>Avrilella</taxon>
    </lineage>
</organism>
<evidence type="ECO:0000313" key="9">
    <source>
        <dbReference type="Proteomes" id="UP000231960"/>
    </source>
</evidence>
<dbReference type="GO" id="GO:0005886">
    <property type="term" value="C:plasma membrane"/>
    <property type="evidence" value="ECO:0007669"/>
    <property type="project" value="UniProtKB-SubCell"/>
</dbReference>
<dbReference type="Proteomes" id="UP000231960">
    <property type="component" value="Unassembled WGS sequence"/>
</dbReference>
<feature type="transmembrane region" description="Helical" evidence="7">
    <location>
        <begin position="16"/>
        <end position="35"/>
    </location>
</feature>
<keyword evidence="9" id="KW-1185">Reference proteome</keyword>
<dbReference type="InterPro" id="IPR051907">
    <property type="entry name" value="DoxX-like_oxidoreductase"/>
</dbReference>
<feature type="transmembrane region" description="Helical" evidence="7">
    <location>
        <begin position="72"/>
        <end position="102"/>
    </location>
</feature>
<evidence type="ECO:0000256" key="5">
    <source>
        <dbReference type="ARBA" id="ARBA00022989"/>
    </source>
</evidence>
<feature type="transmembrane region" description="Helical" evidence="7">
    <location>
        <begin position="114"/>
        <end position="134"/>
    </location>
</feature>
<dbReference type="OrthoDB" id="9813193at2"/>
<dbReference type="RefSeq" id="WP_100677626.1">
    <property type="nucleotide sequence ID" value="NZ_NIPO01000001.1"/>
</dbReference>
<evidence type="ECO:0000256" key="7">
    <source>
        <dbReference type="SAM" id="Phobius"/>
    </source>
</evidence>
<keyword evidence="6 7" id="KW-0472">Membrane</keyword>
<dbReference type="PANTHER" id="PTHR33452">
    <property type="entry name" value="OXIDOREDUCTASE CATD-RELATED"/>
    <property type="match status" value="1"/>
</dbReference>
<evidence type="ECO:0000313" key="8">
    <source>
        <dbReference type="EMBL" id="PJR04062.1"/>
    </source>
</evidence>
<comment type="subcellular location">
    <subcellularLocation>
        <location evidence="1">Cell membrane</location>
        <topology evidence="1">Multi-pass membrane protein</topology>
    </subcellularLocation>
</comment>
<comment type="similarity">
    <text evidence="2">Belongs to the DoxX family.</text>
</comment>
<protein>
    <submittedName>
        <fullName evidence="8">DoxX family protein</fullName>
    </submittedName>
</protein>
<reference evidence="8 9" key="1">
    <citation type="submission" date="2017-06" db="EMBL/GenBank/DDBJ databases">
        <title>Description of Avrilella dinanensis gen. nov. sp. nov.</title>
        <authorList>
            <person name="Leyer C."/>
            <person name="Sassi M."/>
            <person name="Minet J."/>
            <person name="Kayal S."/>
            <person name="Cattoir V."/>
        </authorList>
    </citation>
    <scope>NUCLEOTIDE SEQUENCE [LARGE SCALE GENOMIC DNA]</scope>
    <source>
        <strain evidence="8 9">UR159</strain>
    </source>
</reference>
<accession>A0A2M9R5F1</accession>
<evidence type="ECO:0000256" key="4">
    <source>
        <dbReference type="ARBA" id="ARBA00022692"/>
    </source>
</evidence>
<keyword evidence="5 7" id="KW-1133">Transmembrane helix</keyword>
<evidence type="ECO:0000256" key="2">
    <source>
        <dbReference type="ARBA" id="ARBA00006679"/>
    </source>
</evidence>